<reference evidence="4 5" key="1">
    <citation type="submission" date="2019-08" db="EMBL/GenBank/DDBJ databases">
        <title>Draft genome sequences of two oriental melons (Cucumis melo L. var makuwa).</title>
        <authorList>
            <person name="Kwon S.-Y."/>
        </authorList>
    </citation>
    <scope>NUCLEOTIDE SEQUENCE [LARGE SCALE GENOMIC DNA]</scope>
    <source>
        <strain evidence="5">cv. Chang Bougi</strain>
        <strain evidence="4">cv. SW 3</strain>
        <tissue evidence="3">Leaf</tissue>
    </source>
</reference>
<feature type="signal peptide" evidence="1">
    <location>
        <begin position="1"/>
        <end position="24"/>
    </location>
</feature>
<feature type="chain" id="PRO_5042723294" evidence="1">
    <location>
        <begin position="25"/>
        <end position="246"/>
    </location>
</feature>
<evidence type="ECO:0000313" key="3">
    <source>
        <dbReference type="EMBL" id="TYK24641.1"/>
    </source>
</evidence>
<dbReference type="STRING" id="1194695.A0A5D3DM16"/>
<dbReference type="EMBL" id="SSTD01003912">
    <property type="protein sequence ID" value="TYK24641.1"/>
    <property type="molecule type" value="Genomic_DNA"/>
</dbReference>
<gene>
    <name evidence="3" type="ORF">E5676_scaffold266G001890</name>
    <name evidence="2" type="ORF">E6C27_scaffold122G001360</name>
</gene>
<dbReference type="PANTHER" id="PTHR33880:SF3">
    <property type="entry name" value="TRANSFERASE, TRANSFERRING GLYCOSYL GROUPS"/>
    <property type="match status" value="1"/>
</dbReference>
<dbReference type="Proteomes" id="UP000321393">
    <property type="component" value="Unassembled WGS sequence"/>
</dbReference>
<keyword evidence="1" id="KW-0732">Signal</keyword>
<organism evidence="3 5">
    <name type="scientific">Cucumis melo var. makuwa</name>
    <name type="common">Oriental melon</name>
    <dbReference type="NCBI Taxonomy" id="1194695"/>
    <lineage>
        <taxon>Eukaryota</taxon>
        <taxon>Viridiplantae</taxon>
        <taxon>Streptophyta</taxon>
        <taxon>Embryophyta</taxon>
        <taxon>Tracheophyta</taxon>
        <taxon>Spermatophyta</taxon>
        <taxon>Magnoliopsida</taxon>
        <taxon>eudicotyledons</taxon>
        <taxon>Gunneridae</taxon>
        <taxon>Pentapetalae</taxon>
        <taxon>rosids</taxon>
        <taxon>fabids</taxon>
        <taxon>Cucurbitales</taxon>
        <taxon>Cucurbitaceae</taxon>
        <taxon>Benincaseae</taxon>
        <taxon>Cucumis</taxon>
    </lineage>
</organism>
<evidence type="ECO:0000313" key="5">
    <source>
        <dbReference type="Proteomes" id="UP000321947"/>
    </source>
</evidence>
<dbReference type="Proteomes" id="UP000321947">
    <property type="component" value="Unassembled WGS sequence"/>
</dbReference>
<dbReference type="AlphaFoldDB" id="A0A5D3DM16"/>
<sequence length="246" mass="28195">MTSTKAKFYLILSLLSVSVDYSISEDPVPTPWPPQFHSIYLTNFSGNLQITDLWYDWPNGRNFNILQHQLGSLLYGLECNNGTEFLYTLDSSKTCNTMQFEVGLLPPNWLDGAHYLGQRHVDGFLCNVWEKVDFIWYYEDVETKIPVYWVFYDGIIPFCPGSLFHFCHSLLFNAVFPFPSLPHCAGRDAHVMTFEVGAVLEDEKWQAPVYCFDGTGNTANDVALHHNLPLMADVKKRLLHQNFPAI</sequence>
<evidence type="ECO:0000313" key="2">
    <source>
        <dbReference type="EMBL" id="KAA0039860.1"/>
    </source>
</evidence>
<dbReference type="OrthoDB" id="406551at2759"/>
<dbReference type="PANTHER" id="PTHR33880">
    <property type="entry name" value="EXPRESSED PROTEIN"/>
    <property type="match status" value="1"/>
</dbReference>
<dbReference type="EMBL" id="SSTE01018075">
    <property type="protein sequence ID" value="KAA0039860.1"/>
    <property type="molecule type" value="Genomic_DNA"/>
</dbReference>
<name>A0A5D3DM16_CUCMM</name>
<accession>A0A5D3DM16</accession>
<comment type="caution">
    <text evidence="3">The sequence shown here is derived from an EMBL/GenBank/DDBJ whole genome shotgun (WGS) entry which is preliminary data.</text>
</comment>
<dbReference type="GO" id="GO:0016740">
    <property type="term" value="F:transferase activity"/>
    <property type="evidence" value="ECO:0007669"/>
    <property type="project" value="UniProtKB-KW"/>
</dbReference>
<dbReference type="InterPro" id="IPR038941">
    <property type="entry name" value="At4g14100-like"/>
</dbReference>
<proteinExistence type="predicted"/>
<protein>
    <submittedName>
        <fullName evidence="3">Glycosyl transferase</fullName>
    </submittedName>
</protein>
<evidence type="ECO:0000256" key="1">
    <source>
        <dbReference type="SAM" id="SignalP"/>
    </source>
</evidence>
<evidence type="ECO:0000313" key="4">
    <source>
        <dbReference type="Proteomes" id="UP000321393"/>
    </source>
</evidence>
<keyword evidence="3" id="KW-0808">Transferase</keyword>